<evidence type="ECO:0000313" key="2">
    <source>
        <dbReference type="EMBL" id="KAF1942304.1"/>
    </source>
</evidence>
<organism evidence="2 3">
    <name type="scientific">Clathrospora elynae</name>
    <dbReference type="NCBI Taxonomy" id="706981"/>
    <lineage>
        <taxon>Eukaryota</taxon>
        <taxon>Fungi</taxon>
        <taxon>Dikarya</taxon>
        <taxon>Ascomycota</taxon>
        <taxon>Pezizomycotina</taxon>
        <taxon>Dothideomycetes</taxon>
        <taxon>Pleosporomycetidae</taxon>
        <taxon>Pleosporales</taxon>
        <taxon>Diademaceae</taxon>
        <taxon>Clathrospora</taxon>
    </lineage>
</organism>
<protein>
    <submittedName>
        <fullName evidence="2">Uncharacterized protein</fullName>
    </submittedName>
</protein>
<dbReference type="OrthoDB" id="427960at2759"/>
<feature type="region of interest" description="Disordered" evidence="1">
    <location>
        <begin position="71"/>
        <end position="91"/>
    </location>
</feature>
<feature type="region of interest" description="Disordered" evidence="1">
    <location>
        <begin position="1"/>
        <end position="59"/>
    </location>
</feature>
<feature type="compositionally biased region" description="Basic and acidic residues" evidence="1">
    <location>
        <begin position="175"/>
        <end position="187"/>
    </location>
</feature>
<feature type="compositionally biased region" description="Acidic residues" evidence="1">
    <location>
        <begin position="115"/>
        <end position="126"/>
    </location>
</feature>
<name>A0A6A5SRF9_9PLEO</name>
<keyword evidence="3" id="KW-1185">Reference proteome</keyword>
<feature type="compositionally biased region" description="Basic and acidic residues" evidence="1">
    <location>
        <begin position="71"/>
        <end position="81"/>
    </location>
</feature>
<reference evidence="2" key="1">
    <citation type="journal article" date="2020" name="Stud. Mycol.">
        <title>101 Dothideomycetes genomes: a test case for predicting lifestyles and emergence of pathogens.</title>
        <authorList>
            <person name="Haridas S."/>
            <person name="Albert R."/>
            <person name="Binder M."/>
            <person name="Bloem J."/>
            <person name="Labutti K."/>
            <person name="Salamov A."/>
            <person name="Andreopoulos B."/>
            <person name="Baker S."/>
            <person name="Barry K."/>
            <person name="Bills G."/>
            <person name="Bluhm B."/>
            <person name="Cannon C."/>
            <person name="Castanera R."/>
            <person name="Culley D."/>
            <person name="Daum C."/>
            <person name="Ezra D."/>
            <person name="Gonzalez J."/>
            <person name="Henrissat B."/>
            <person name="Kuo A."/>
            <person name="Liang C."/>
            <person name="Lipzen A."/>
            <person name="Lutzoni F."/>
            <person name="Magnuson J."/>
            <person name="Mondo S."/>
            <person name="Nolan M."/>
            <person name="Ohm R."/>
            <person name="Pangilinan J."/>
            <person name="Park H.-J."/>
            <person name="Ramirez L."/>
            <person name="Alfaro M."/>
            <person name="Sun H."/>
            <person name="Tritt A."/>
            <person name="Yoshinaga Y."/>
            <person name="Zwiers L.-H."/>
            <person name="Turgeon B."/>
            <person name="Goodwin S."/>
            <person name="Spatafora J."/>
            <person name="Crous P."/>
            <person name="Grigoriev I."/>
        </authorList>
    </citation>
    <scope>NUCLEOTIDE SEQUENCE</scope>
    <source>
        <strain evidence="2">CBS 161.51</strain>
    </source>
</reference>
<feature type="compositionally biased region" description="Low complexity" evidence="1">
    <location>
        <begin position="151"/>
        <end position="163"/>
    </location>
</feature>
<evidence type="ECO:0000256" key="1">
    <source>
        <dbReference type="SAM" id="MobiDB-lite"/>
    </source>
</evidence>
<accession>A0A6A5SRF9</accession>
<dbReference type="Proteomes" id="UP000800038">
    <property type="component" value="Unassembled WGS sequence"/>
</dbReference>
<dbReference type="AlphaFoldDB" id="A0A6A5SRF9"/>
<proteinExistence type="predicted"/>
<feature type="region of interest" description="Disordered" evidence="1">
    <location>
        <begin position="112"/>
        <end position="244"/>
    </location>
</feature>
<dbReference type="EMBL" id="ML976036">
    <property type="protein sequence ID" value="KAF1942304.1"/>
    <property type="molecule type" value="Genomic_DNA"/>
</dbReference>
<feature type="compositionally biased region" description="Polar residues" evidence="1">
    <location>
        <begin position="1"/>
        <end position="13"/>
    </location>
</feature>
<evidence type="ECO:0000313" key="3">
    <source>
        <dbReference type="Proteomes" id="UP000800038"/>
    </source>
</evidence>
<gene>
    <name evidence="2" type="ORF">EJ02DRAFT_345697</name>
</gene>
<feature type="compositionally biased region" description="Low complexity" evidence="1">
    <location>
        <begin position="22"/>
        <end position="37"/>
    </location>
</feature>
<sequence>MSASTPKTMSSRLMTMKFMQRGAAKSAASSPTTSKGPPSKKLRLASGASAPGTPGTPDHEILQSALVAEEKKRQEALDKAAQHTGETKWVLSYQDPLDGKRQDSMQVRQVGFAEIDAEDDSEEEEETRPIRMHFGGGLKKKADVFPFGKAENSGGEAESSSGEYDSEDPTAELIRQTKHEMAAEKRDSRKARTSTGNDSPRGLPRRPNDGTLNGLTSISGGGGGGGSKSSARGSAGRGRGKGRR</sequence>